<evidence type="ECO:0000313" key="10">
    <source>
        <dbReference type="Proteomes" id="UP000308891"/>
    </source>
</evidence>
<comment type="similarity">
    <text evidence="2">Belongs to the PqiA family.</text>
</comment>
<dbReference type="GO" id="GO:0005886">
    <property type="term" value="C:plasma membrane"/>
    <property type="evidence" value="ECO:0007669"/>
    <property type="project" value="UniProtKB-SubCell"/>
</dbReference>
<dbReference type="NCBIfam" id="TIGR00155">
    <property type="entry name" value="pqiA_fam"/>
    <property type="match status" value="1"/>
</dbReference>
<evidence type="ECO:0000256" key="1">
    <source>
        <dbReference type="ARBA" id="ARBA00004429"/>
    </source>
</evidence>
<comment type="subcellular location">
    <subcellularLocation>
        <location evidence="1">Cell inner membrane</location>
        <topology evidence="1">Multi-pass membrane protein</topology>
    </subcellularLocation>
</comment>
<dbReference type="InterPro" id="IPR051800">
    <property type="entry name" value="PqiA-PqiB_transport"/>
</dbReference>
<feature type="transmembrane region" description="Helical" evidence="8">
    <location>
        <begin position="176"/>
        <end position="198"/>
    </location>
</feature>
<keyword evidence="10" id="KW-1185">Reference proteome</keyword>
<dbReference type="PANTHER" id="PTHR30462">
    <property type="entry name" value="INTERMEMBRANE TRANSPORT PROTEIN PQIB-RELATED"/>
    <property type="match status" value="1"/>
</dbReference>
<dbReference type="InterPro" id="IPR007498">
    <property type="entry name" value="PqiA-like"/>
</dbReference>
<evidence type="ECO:0000256" key="2">
    <source>
        <dbReference type="ARBA" id="ARBA00007555"/>
    </source>
</evidence>
<dbReference type="Pfam" id="PF04403">
    <property type="entry name" value="PqiA"/>
    <property type="match status" value="2"/>
</dbReference>
<sequence length="409" mass="44953">MTQALPAHSTRCPQCDLEVALPSLAEGQKADCPRCGETLCALPVRVYDSVIAWALCALFFLVLSLSFPLMALNVEGVHQQITLLGSADALLKEDFTLLSDVLVLAVLLIPALFLTATLYVYGGLRRDRYLIGMRSAAQVALACRPWMMADVFLLAILVSVIKLASLADVSLGKAFWAMLLFALALTRTVSLVNGHWLLMALARVDARTLNAEDAHGFCPHCGAPHLAGQRRCTRCYSTLARRRAHSVQLTLAFLVTAIVLYVPANLYPIMVTEYLGRSDPSTILQGVLLLWQLGSYPVALVILIASVLIPIAKFLALILLLVASQHPFHDARRHTQLYRVVEFIGRWSMVDVFVVSLMVALVQMGQLMSIYPGIAALSFAGMVVFTMLAAMCFDVRLVWDAELERPRND</sequence>
<accession>A0A4T0UX90</accession>
<feature type="transmembrane region" description="Helical" evidence="8">
    <location>
        <begin position="50"/>
        <end position="71"/>
    </location>
</feature>
<dbReference type="OrthoDB" id="9800207at2"/>
<dbReference type="EMBL" id="STGJ01000006">
    <property type="protein sequence ID" value="TIC83750.1"/>
    <property type="molecule type" value="Genomic_DNA"/>
</dbReference>
<name>A0A4T0UX90_9NEIS</name>
<dbReference type="Proteomes" id="UP000308891">
    <property type="component" value="Unassembled WGS sequence"/>
</dbReference>
<feature type="transmembrane region" description="Helical" evidence="8">
    <location>
        <begin position="343"/>
        <end position="362"/>
    </location>
</feature>
<evidence type="ECO:0000256" key="8">
    <source>
        <dbReference type="SAM" id="Phobius"/>
    </source>
</evidence>
<comment type="caution">
    <text evidence="9">The sequence shown here is derived from an EMBL/GenBank/DDBJ whole genome shotgun (WGS) entry which is preliminary data.</text>
</comment>
<organism evidence="9 10">
    <name type="scientific">Crenobacter intestini</name>
    <dbReference type="NCBI Taxonomy" id="2563443"/>
    <lineage>
        <taxon>Bacteria</taxon>
        <taxon>Pseudomonadati</taxon>
        <taxon>Pseudomonadota</taxon>
        <taxon>Betaproteobacteria</taxon>
        <taxon>Neisseriales</taxon>
        <taxon>Neisseriaceae</taxon>
        <taxon>Crenobacter</taxon>
    </lineage>
</organism>
<keyword evidence="7 8" id="KW-0472">Membrane</keyword>
<feature type="transmembrane region" description="Helical" evidence="8">
    <location>
        <begin position="298"/>
        <end position="322"/>
    </location>
</feature>
<evidence type="ECO:0000313" key="9">
    <source>
        <dbReference type="EMBL" id="TIC83750.1"/>
    </source>
</evidence>
<evidence type="ECO:0000256" key="5">
    <source>
        <dbReference type="ARBA" id="ARBA00022692"/>
    </source>
</evidence>
<protein>
    <submittedName>
        <fullName evidence="9">Paraquat-inducible protein A</fullName>
    </submittedName>
</protein>
<dbReference type="RefSeq" id="WP_136552347.1">
    <property type="nucleotide sequence ID" value="NZ_STGJ01000006.1"/>
</dbReference>
<feature type="transmembrane region" description="Helical" evidence="8">
    <location>
        <begin position="145"/>
        <end position="164"/>
    </location>
</feature>
<dbReference type="PANTHER" id="PTHR30462:SF3">
    <property type="entry name" value="INTERMEMBRANE TRANSPORT PROTEIN PQIA"/>
    <property type="match status" value="1"/>
</dbReference>
<reference evidence="9 10" key="1">
    <citation type="submission" date="2019-04" db="EMBL/GenBank/DDBJ databases">
        <title>Crenobacter sp. nov.</title>
        <authorList>
            <person name="Shi S."/>
        </authorList>
    </citation>
    <scope>NUCLEOTIDE SEQUENCE [LARGE SCALE GENOMIC DNA]</scope>
    <source>
        <strain evidence="9 10">GY 70310</strain>
    </source>
</reference>
<feature type="transmembrane region" description="Helical" evidence="8">
    <location>
        <begin position="249"/>
        <end position="270"/>
    </location>
</feature>
<feature type="transmembrane region" description="Helical" evidence="8">
    <location>
        <begin position="101"/>
        <end position="124"/>
    </location>
</feature>
<feature type="transmembrane region" description="Helical" evidence="8">
    <location>
        <begin position="374"/>
        <end position="399"/>
    </location>
</feature>
<keyword evidence="5 8" id="KW-0812">Transmembrane</keyword>
<keyword evidence="3" id="KW-1003">Cell membrane</keyword>
<evidence type="ECO:0000256" key="6">
    <source>
        <dbReference type="ARBA" id="ARBA00022989"/>
    </source>
</evidence>
<evidence type="ECO:0000256" key="4">
    <source>
        <dbReference type="ARBA" id="ARBA00022519"/>
    </source>
</evidence>
<proteinExistence type="inferred from homology"/>
<evidence type="ECO:0000256" key="7">
    <source>
        <dbReference type="ARBA" id="ARBA00023136"/>
    </source>
</evidence>
<dbReference type="InterPro" id="IPR005219">
    <property type="entry name" value="PqiA-like_proteobact"/>
</dbReference>
<gene>
    <name evidence="9" type="ORF">E5K04_06945</name>
</gene>
<evidence type="ECO:0000256" key="3">
    <source>
        <dbReference type="ARBA" id="ARBA00022475"/>
    </source>
</evidence>
<keyword evidence="6 8" id="KW-1133">Transmembrane helix</keyword>
<dbReference type="AlphaFoldDB" id="A0A4T0UX90"/>
<keyword evidence="4" id="KW-0997">Cell inner membrane</keyword>